<evidence type="ECO:0000313" key="6">
    <source>
        <dbReference type="Proteomes" id="UP000319040"/>
    </source>
</evidence>
<protein>
    <submittedName>
        <fullName evidence="5">Sugar O-acyltransferase, sialic acid O-acetyltransferase NeuD family</fullName>
    </submittedName>
</protein>
<dbReference type="InterPro" id="IPR020019">
    <property type="entry name" value="AcTrfase_PglD-like"/>
</dbReference>
<dbReference type="InterPro" id="IPR041561">
    <property type="entry name" value="PglD_N"/>
</dbReference>
<dbReference type="InterPro" id="IPR011004">
    <property type="entry name" value="Trimer_LpxA-like_sf"/>
</dbReference>
<feature type="active site" description="Proton acceptor" evidence="2">
    <location>
        <position position="141"/>
    </location>
</feature>
<dbReference type="InterPro" id="IPR050179">
    <property type="entry name" value="Trans_hexapeptide_repeat"/>
</dbReference>
<evidence type="ECO:0000313" key="5">
    <source>
        <dbReference type="EMBL" id="SMO50567.1"/>
    </source>
</evidence>
<dbReference type="SUPFAM" id="SSF51161">
    <property type="entry name" value="Trimeric LpxA-like enzymes"/>
    <property type="match status" value="1"/>
</dbReference>
<feature type="site" description="Increases basicity of active site His" evidence="2">
    <location>
        <position position="142"/>
    </location>
</feature>
<organism evidence="5 6">
    <name type="scientific">Saccharicrinis carchari</name>
    <dbReference type="NCBI Taxonomy" id="1168039"/>
    <lineage>
        <taxon>Bacteria</taxon>
        <taxon>Pseudomonadati</taxon>
        <taxon>Bacteroidota</taxon>
        <taxon>Bacteroidia</taxon>
        <taxon>Marinilabiliales</taxon>
        <taxon>Marinilabiliaceae</taxon>
        <taxon>Saccharicrinis</taxon>
    </lineage>
</organism>
<comment type="similarity">
    <text evidence="1">Belongs to the transferase hexapeptide repeat family.</text>
</comment>
<gene>
    <name evidence="5" type="ORF">SAMN06265379_10259</name>
</gene>
<dbReference type="OrthoDB" id="708224at2"/>
<reference evidence="5 6" key="1">
    <citation type="submission" date="2017-05" db="EMBL/GenBank/DDBJ databases">
        <authorList>
            <person name="Varghese N."/>
            <person name="Submissions S."/>
        </authorList>
    </citation>
    <scope>NUCLEOTIDE SEQUENCE [LARGE SCALE GENOMIC DNA]</scope>
    <source>
        <strain evidence="5 6">DSM 27040</strain>
    </source>
</reference>
<evidence type="ECO:0000259" key="4">
    <source>
        <dbReference type="Pfam" id="PF17836"/>
    </source>
</evidence>
<evidence type="ECO:0000256" key="3">
    <source>
        <dbReference type="PIRSR" id="PIRSR620019-2"/>
    </source>
</evidence>
<evidence type="ECO:0000256" key="1">
    <source>
        <dbReference type="ARBA" id="ARBA00007274"/>
    </source>
</evidence>
<dbReference type="CDD" id="cd03360">
    <property type="entry name" value="LbH_AT_putative"/>
    <property type="match status" value="1"/>
</dbReference>
<feature type="domain" description="PglD N-terminal" evidence="4">
    <location>
        <begin position="4"/>
        <end position="85"/>
    </location>
</feature>
<dbReference type="PANTHER" id="PTHR43300">
    <property type="entry name" value="ACETYLTRANSFERASE"/>
    <property type="match status" value="1"/>
</dbReference>
<sequence>MTELIIIGAGGHAAELNEYINYAPCQSEAQQIKIKGFLDDNAKSYEAYQFTAPYLGSINEHIIAKDTCYLMAIANLKYRRPIIERFLAKGAKFISFIHKTALVSPSAVIGEGSIIGPNVNLGPNVKIGEFNLINSRCSLGHDTRVGNFNFISPNVCFSGFTTIGHENLFGINSVTIPQITIGNNNKIAAGMVIDQNVKDDSTVFYRFKEKVIAVPKK</sequence>
<dbReference type="AlphaFoldDB" id="A0A521BTS2"/>
<dbReference type="Gene3D" id="3.40.50.20">
    <property type="match status" value="1"/>
</dbReference>
<keyword evidence="5" id="KW-0012">Acyltransferase</keyword>
<name>A0A521BTS2_SACCC</name>
<dbReference type="PANTHER" id="PTHR43300:SF7">
    <property type="entry name" value="UDP-N-ACETYLBACILLOSAMINE N-ACETYLTRANSFERASE"/>
    <property type="match status" value="1"/>
</dbReference>
<dbReference type="Gene3D" id="2.160.10.10">
    <property type="entry name" value="Hexapeptide repeat proteins"/>
    <property type="match status" value="1"/>
</dbReference>
<keyword evidence="6" id="KW-1185">Reference proteome</keyword>
<evidence type="ECO:0000256" key="2">
    <source>
        <dbReference type="PIRSR" id="PIRSR620019-1"/>
    </source>
</evidence>
<proteinExistence type="inferred from homology"/>
<dbReference type="Pfam" id="PF17836">
    <property type="entry name" value="PglD_N"/>
    <property type="match status" value="1"/>
</dbReference>
<dbReference type="Proteomes" id="UP000319040">
    <property type="component" value="Unassembled WGS sequence"/>
</dbReference>
<dbReference type="EMBL" id="FXTB01000002">
    <property type="protein sequence ID" value="SMO50567.1"/>
    <property type="molecule type" value="Genomic_DNA"/>
</dbReference>
<feature type="binding site" evidence="3">
    <location>
        <position position="171"/>
    </location>
    <ligand>
        <name>acetyl-CoA</name>
        <dbReference type="ChEBI" id="CHEBI:57288"/>
    </ligand>
</feature>
<keyword evidence="5" id="KW-0808">Transferase</keyword>
<accession>A0A521BTS2</accession>
<dbReference type="RefSeq" id="WP_142532380.1">
    <property type="nucleotide sequence ID" value="NZ_FXTB01000002.1"/>
</dbReference>
<dbReference type="GO" id="GO:0016746">
    <property type="term" value="F:acyltransferase activity"/>
    <property type="evidence" value="ECO:0007669"/>
    <property type="project" value="UniProtKB-KW"/>
</dbReference>